<feature type="transmembrane region" description="Helical" evidence="2">
    <location>
        <begin position="385"/>
        <end position="410"/>
    </location>
</feature>
<keyword evidence="2" id="KW-0472">Membrane</keyword>
<name>J1HMJ0_9ACTO</name>
<proteinExistence type="predicted"/>
<dbReference type="InterPro" id="IPR038765">
    <property type="entry name" value="Papain-like_cys_pep_sf"/>
</dbReference>
<keyword evidence="5" id="KW-1185">Reference proteome</keyword>
<dbReference type="Proteomes" id="UP000002941">
    <property type="component" value="Unassembled WGS sequence"/>
</dbReference>
<evidence type="ECO:0000256" key="1">
    <source>
        <dbReference type="SAM" id="MobiDB-lite"/>
    </source>
</evidence>
<feature type="signal peptide" evidence="3">
    <location>
        <begin position="1"/>
        <end position="27"/>
    </location>
</feature>
<reference evidence="4 5" key="1">
    <citation type="submission" date="2012-05" db="EMBL/GenBank/DDBJ databases">
        <authorList>
            <person name="Harkins D.M."/>
            <person name="Madupu R."/>
            <person name="Durkin A.S."/>
            <person name="Torralba M."/>
            <person name="Methe B."/>
            <person name="Sutton G.G."/>
            <person name="Nelson K.E."/>
        </authorList>
    </citation>
    <scope>NUCLEOTIDE SEQUENCE [LARGE SCALE GENOMIC DNA]</scope>
    <source>
        <strain evidence="4 5">F0489</strain>
    </source>
</reference>
<dbReference type="PATRIC" id="fig|1125718.3.peg.427"/>
<keyword evidence="3" id="KW-0732">Signal</keyword>
<accession>J1HMJ0</accession>
<evidence type="ECO:0000313" key="4">
    <source>
        <dbReference type="EMBL" id="EJF47180.1"/>
    </source>
</evidence>
<dbReference type="Gene3D" id="3.90.1720.10">
    <property type="entry name" value="endopeptidase domain like (from Nostoc punctiforme)"/>
    <property type="match status" value="1"/>
</dbReference>
<evidence type="ECO:0000256" key="2">
    <source>
        <dbReference type="SAM" id="Phobius"/>
    </source>
</evidence>
<feature type="compositionally biased region" description="Low complexity" evidence="1">
    <location>
        <begin position="340"/>
        <end position="351"/>
    </location>
</feature>
<dbReference type="OrthoDB" id="5177647at2"/>
<gene>
    <name evidence="4" type="ORF">HMPREF1318_2155</name>
</gene>
<dbReference type="AlphaFoldDB" id="J1HMJ0"/>
<dbReference type="SUPFAM" id="SSF54001">
    <property type="entry name" value="Cysteine proteinases"/>
    <property type="match status" value="1"/>
</dbReference>
<evidence type="ECO:0008006" key="6">
    <source>
        <dbReference type="Google" id="ProtNLM"/>
    </source>
</evidence>
<evidence type="ECO:0000256" key="3">
    <source>
        <dbReference type="SAM" id="SignalP"/>
    </source>
</evidence>
<dbReference type="EMBL" id="AKFT01000028">
    <property type="protein sequence ID" value="EJF47180.1"/>
    <property type="molecule type" value="Genomic_DNA"/>
</dbReference>
<dbReference type="eggNOG" id="ENOG5033URU">
    <property type="taxonomic scope" value="Bacteria"/>
</dbReference>
<keyword evidence="2" id="KW-0812">Transmembrane</keyword>
<feature type="chain" id="PRO_5039514452" description="NlpC/P60 family protein" evidence="3">
    <location>
        <begin position="28"/>
        <end position="421"/>
    </location>
</feature>
<dbReference type="RefSeq" id="WP_008729902.1">
    <property type="nucleotide sequence ID" value="NZ_AKFT01000028.1"/>
</dbReference>
<sequence>MITRHVPAATGLTALALVLTLSGAPAAAQETSTAVAQPVVVTPSATASQFATVDELMAASGLGQTASTSGHVRADDGAGMTYSVQSSNVSGLRGNIAVPTADGQWAVPTGFDEHPSTRSDATAVEDEITRAQSFVNAGAGLIQDDVRPSPLTSSGVVHSSQTAPYPISDASFVGMTLMGWDYSHTTYVADENTRVGSWVDFGQTAGSELGQSHALARWFYAHGDLWLNVDDEYQRGDILFFSKQSPGGAGTTGDYFANVYHSAIYLGGGMIAHASDSGTGVVVESLSSALKQDLSLVARPSWQAAPASSLPETPAPGTSEPGVEASEPAPANPAPHQNEAPAAPGPSSDDATIAIEDSVPGESASTESKDVIVVADPPSHRRDGLLASTGGVGGVAVLVATALLGIGALLRARRRSGEHKA</sequence>
<protein>
    <recommendedName>
        <fullName evidence="6">NlpC/P60 family protein</fullName>
    </recommendedName>
</protein>
<keyword evidence="2" id="KW-1133">Transmembrane helix</keyword>
<evidence type="ECO:0000313" key="5">
    <source>
        <dbReference type="Proteomes" id="UP000002941"/>
    </source>
</evidence>
<feature type="region of interest" description="Disordered" evidence="1">
    <location>
        <begin position="304"/>
        <end position="353"/>
    </location>
</feature>
<organism evidence="4 5">
    <name type="scientific">Actinomyces massiliensis F0489</name>
    <dbReference type="NCBI Taxonomy" id="1125718"/>
    <lineage>
        <taxon>Bacteria</taxon>
        <taxon>Bacillati</taxon>
        <taxon>Actinomycetota</taxon>
        <taxon>Actinomycetes</taxon>
        <taxon>Actinomycetales</taxon>
        <taxon>Actinomycetaceae</taxon>
        <taxon>Actinomyces</taxon>
    </lineage>
</organism>
<comment type="caution">
    <text evidence="4">The sequence shown here is derived from an EMBL/GenBank/DDBJ whole genome shotgun (WGS) entry which is preliminary data.</text>
</comment>